<feature type="domain" description="Protein kinase" evidence="7">
    <location>
        <begin position="133"/>
        <end position="444"/>
    </location>
</feature>
<comment type="caution">
    <text evidence="8">The sequence shown here is derived from an EMBL/GenBank/DDBJ whole genome shotgun (WGS) entry which is preliminary data.</text>
</comment>
<name>A0A8J4CZW7_9CHLO</name>
<evidence type="ECO:0000313" key="8">
    <source>
        <dbReference type="EMBL" id="GIL92154.1"/>
    </source>
</evidence>
<keyword evidence="4" id="KW-0418">Kinase</keyword>
<evidence type="ECO:0000256" key="6">
    <source>
        <dbReference type="SAM" id="MobiDB-lite"/>
    </source>
</evidence>
<feature type="region of interest" description="Disordered" evidence="6">
    <location>
        <begin position="55"/>
        <end position="88"/>
    </location>
</feature>
<evidence type="ECO:0000256" key="1">
    <source>
        <dbReference type="ARBA" id="ARBA00006529"/>
    </source>
</evidence>
<evidence type="ECO:0000256" key="2">
    <source>
        <dbReference type="ARBA" id="ARBA00022679"/>
    </source>
</evidence>
<comment type="similarity">
    <text evidence="1">Belongs to the protein kinase superfamily. STE Ser/Thr protein kinase family. MAP kinase kinase kinase subfamily.</text>
</comment>
<dbReference type="InterPro" id="IPR050538">
    <property type="entry name" value="MAP_kinase_kinase_kinase"/>
</dbReference>
<dbReference type="Gene3D" id="1.10.510.10">
    <property type="entry name" value="Transferase(Phosphotransferase) domain 1"/>
    <property type="match status" value="1"/>
</dbReference>
<evidence type="ECO:0000313" key="9">
    <source>
        <dbReference type="Proteomes" id="UP000747110"/>
    </source>
</evidence>
<evidence type="ECO:0000256" key="3">
    <source>
        <dbReference type="ARBA" id="ARBA00022741"/>
    </source>
</evidence>
<feature type="compositionally biased region" description="Basic residues" evidence="6">
    <location>
        <begin position="197"/>
        <end position="213"/>
    </location>
</feature>
<dbReference type="SUPFAM" id="SSF56112">
    <property type="entry name" value="Protein kinase-like (PK-like)"/>
    <property type="match status" value="1"/>
</dbReference>
<dbReference type="OrthoDB" id="266718at2759"/>
<accession>A0A8J4CZW7</accession>
<dbReference type="Proteomes" id="UP000747110">
    <property type="component" value="Unassembled WGS sequence"/>
</dbReference>
<keyword evidence="5" id="KW-0067">ATP-binding</keyword>
<dbReference type="InterPro" id="IPR011009">
    <property type="entry name" value="Kinase-like_dom_sf"/>
</dbReference>
<protein>
    <recommendedName>
        <fullName evidence="7">Protein kinase domain-containing protein</fullName>
    </recommendedName>
</protein>
<dbReference type="PANTHER" id="PTHR48016:SF56">
    <property type="entry name" value="MAPKK KINASE"/>
    <property type="match status" value="1"/>
</dbReference>
<organism evidence="8 9">
    <name type="scientific">Volvox reticuliferus</name>
    <dbReference type="NCBI Taxonomy" id="1737510"/>
    <lineage>
        <taxon>Eukaryota</taxon>
        <taxon>Viridiplantae</taxon>
        <taxon>Chlorophyta</taxon>
        <taxon>core chlorophytes</taxon>
        <taxon>Chlorophyceae</taxon>
        <taxon>CS clade</taxon>
        <taxon>Chlamydomonadales</taxon>
        <taxon>Volvocaceae</taxon>
        <taxon>Volvox</taxon>
    </lineage>
</organism>
<dbReference type="PROSITE" id="PS50011">
    <property type="entry name" value="PROTEIN_KINASE_DOM"/>
    <property type="match status" value="1"/>
</dbReference>
<dbReference type="SMART" id="SM00220">
    <property type="entry name" value="S_TKc"/>
    <property type="match status" value="1"/>
</dbReference>
<dbReference type="EMBL" id="BNCP01000073">
    <property type="protein sequence ID" value="GIL92154.1"/>
    <property type="molecule type" value="Genomic_DNA"/>
</dbReference>
<dbReference type="GO" id="GO:0004672">
    <property type="term" value="F:protein kinase activity"/>
    <property type="evidence" value="ECO:0007669"/>
    <property type="project" value="InterPro"/>
</dbReference>
<dbReference type="GO" id="GO:0005524">
    <property type="term" value="F:ATP binding"/>
    <property type="evidence" value="ECO:0007669"/>
    <property type="project" value="UniProtKB-KW"/>
</dbReference>
<feature type="region of interest" description="Disordered" evidence="6">
    <location>
        <begin position="197"/>
        <end position="260"/>
    </location>
</feature>
<proteinExistence type="inferred from homology"/>
<keyword evidence="9" id="KW-1185">Reference proteome</keyword>
<dbReference type="Pfam" id="PF00069">
    <property type="entry name" value="Pkinase"/>
    <property type="match status" value="1"/>
</dbReference>
<keyword evidence="3" id="KW-0547">Nucleotide-binding</keyword>
<evidence type="ECO:0000256" key="4">
    <source>
        <dbReference type="ARBA" id="ARBA00022777"/>
    </source>
</evidence>
<keyword evidence="2" id="KW-0808">Transferase</keyword>
<sequence length="727" mass="76215">MAPVMEPSQRRRGFSSGRHSSKPQCTHGQLAQPPRRQCLPTRPYSQAVLAAPLHNQQGPLRPSQPPRRCGHGDSCHGGSGRSHRGLRHHRIQRHLHRRCQRPGGAWIRCRTRMASLPTRRTTVGSCSTDGRFAVVPATAGSGAHGACALEERRGHRLGFLRPGLSRPQLRHGGAACCEGGTRRVGGYGTWRWRAWRRRPRRRRRRSGQRRRSRGAVGTGSGSPEPVTTPQHRTIRWHTAKRGGDGGDGGGGGRSQRRRGRTVVYFPRVRPRGSLSSQLSRFGPLPEPLVALYTRQLLLGLAYLHAQRTVHRDVKGANLLLEKTGVLKLADFGMAKQLMEQVSFTRSFKGSAYWMAPEVIKQQGYGVQADIWSVGCTVLEMATGKPPWSQCTSQVQAIFKIASSPDLPAIPEHLSPQASEFILLCLQRDPAARPTAEELLRHPFVTGPLAANPLPPALADPLAALYDASSALRAMPSVAVAVGGGIRASGSMTLLGPGAAAATAAAGPGLSAGTTLAMAMNLTPLRLGPMGQTGSVAAATSRVGSVATTPAAASGAWTPFGGLMLNPAAAAAAAAAAAVATAGTTPTVAAAAAAAPGGNPYALGLQAQYSAAAGGTGSSSELLGAAAGGAMSEDHLAALVLGNSVHISKAARVAQVIAADEERDGEDDTHIDFTTQPQLFRVRGLLTLPPLKMLHAHQLPPLTVQTQIVSQETYGGVGSSGAGDVGRA</sequence>
<evidence type="ECO:0000256" key="5">
    <source>
        <dbReference type="ARBA" id="ARBA00022840"/>
    </source>
</evidence>
<feature type="region of interest" description="Disordered" evidence="6">
    <location>
        <begin position="1"/>
        <end position="39"/>
    </location>
</feature>
<dbReference type="AlphaFoldDB" id="A0A8J4CZW7"/>
<dbReference type="PANTHER" id="PTHR48016">
    <property type="entry name" value="MAP KINASE KINASE KINASE SSK2-RELATED-RELATED"/>
    <property type="match status" value="1"/>
</dbReference>
<reference evidence="8" key="1">
    <citation type="journal article" date="2021" name="Proc. Natl. Acad. Sci. U.S.A.">
        <title>Three genomes in the algal genus Volvox reveal the fate of a haploid sex-determining region after a transition to homothallism.</title>
        <authorList>
            <person name="Yamamoto K."/>
            <person name="Hamaji T."/>
            <person name="Kawai-Toyooka H."/>
            <person name="Matsuzaki R."/>
            <person name="Takahashi F."/>
            <person name="Nishimura Y."/>
            <person name="Kawachi M."/>
            <person name="Noguchi H."/>
            <person name="Minakuchi Y."/>
            <person name="Umen J.G."/>
            <person name="Toyoda A."/>
            <person name="Nozaki H."/>
        </authorList>
    </citation>
    <scope>NUCLEOTIDE SEQUENCE</scope>
    <source>
        <strain evidence="8">NIES-3786</strain>
    </source>
</reference>
<gene>
    <name evidence="8" type="ORF">Vretifemale_19716</name>
</gene>
<evidence type="ECO:0000259" key="7">
    <source>
        <dbReference type="PROSITE" id="PS50011"/>
    </source>
</evidence>
<dbReference type="InterPro" id="IPR000719">
    <property type="entry name" value="Prot_kinase_dom"/>
</dbReference>